<sequence length="130" mass="13887">MAVYSNPGLIRGHTVAVSVENGGSNAVFAYLDNTGRHGENTETGTLAMSGNRQTPPGFVIEAGKTRSFGLAVGLFDQPTLHFYGIAEGGTEVDTDSLTDCVFEAWTLSDPKLPPWHVKVRWTASGCTVTR</sequence>
<gene>
    <name evidence="1" type="ORF">SDC9_172084</name>
</gene>
<reference evidence="1" key="1">
    <citation type="submission" date="2019-08" db="EMBL/GenBank/DDBJ databases">
        <authorList>
            <person name="Kucharzyk K."/>
            <person name="Murdoch R.W."/>
            <person name="Higgins S."/>
            <person name="Loffler F."/>
        </authorList>
    </citation>
    <scope>NUCLEOTIDE SEQUENCE</scope>
</reference>
<dbReference type="EMBL" id="VSSQ01073607">
    <property type="protein sequence ID" value="MPN24682.1"/>
    <property type="molecule type" value="Genomic_DNA"/>
</dbReference>
<protein>
    <submittedName>
        <fullName evidence="1">Uncharacterized protein</fullName>
    </submittedName>
</protein>
<accession>A0A645GF76</accession>
<evidence type="ECO:0000313" key="1">
    <source>
        <dbReference type="EMBL" id="MPN24682.1"/>
    </source>
</evidence>
<dbReference type="AlphaFoldDB" id="A0A645GF76"/>
<comment type="caution">
    <text evidence="1">The sequence shown here is derived from an EMBL/GenBank/DDBJ whole genome shotgun (WGS) entry which is preliminary data.</text>
</comment>
<organism evidence="1">
    <name type="scientific">bioreactor metagenome</name>
    <dbReference type="NCBI Taxonomy" id="1076179"/>
    <lineage>
        <taxon>unclassified sequences</taxon>
        <taxon>metagenomes</taxon>
        <taxon>ecological metagenomes</taxon>
    </lineage>
</organism>
<name>A0A645GF76_9ZZZZ</name>
<proteinExistence type="predicted"/>